<dbReference type="EMBL" id="GG666506">
    <property type="protein sequence ID" value="EEN61266.1"/>
    <property type="molecule type" value="Genomic_DNA"/>
</dbReference>
<name>C3YEG4_BRAFL</name>
<proteinExistence type="predicted"/>
<gene>
    <name evidence="1" type="ORF">BRAFLDRAFT_95912</name>
</gene>
<protein>
    <submittedName>
        <fullName evidence="1">Uncharacterized protein</fullName>
    </submittedName>
</protein>
<accession>C3YEG4</accession>
<dbReference type="InParanoid" id="C3YEG4"/>
<reference evidence="1" key="1">
    <citation type="journal article" date="2008" name="Nature">
        <title>The amphioxus genome and the evolution of the chordate karyotype.</title>
        <authorList>
            <consortium name="US DOE Joint Genome Institute (JGI-PGF)"/>
            <person name="Putnam N.H."/>
            <person name="Butts T."/>
            <person name="Ferrier D.E.K."/>
            <person name="Furlong R.F."/>
            <person name="Hellsten U."/>
            <person name="Kawashima T."/>
            <person name="Robinson-Rechavi M."/>
            <person name="Shoguchi E."/>
            <person name="Terry A."/>
            <person name="Yu J.-K."/>
            <person name="Benito-Gutierrez E.L."/>
            <person name="Dubchak I."/>
            <person name="Garcia-Fernandez J."/>
            <person name="Gibson-Brown J.J."/>
            <person name="Grigoriev I.V."/>
            <person name="Horton A.C."/>
            <person name="de Jong P.J."/>
            <person name="Jurka J."/>
            <person name="Kapitonov V.V."/>
            <person name="Kohara Y."/>
            <person name="Kuroki Y."/>
            <person name="Lindquist E."/>
            <person name="Lucas S."/>
            <person name="Osoegawa K."/>
            <person name="Pennacchio L.A."/>
            <person name="Salamov A.A."/>
            <person name="Satou Y."/>
            <person name="Sauka-Spengler T."/>
            <person name="Schmutz J."/>
            <person name="Shin-I T."/>
            <person name="Toyoda A."/>
            <person name="Bronner-Fraser M."/>
            <person name="Fujiyama A."/>
            <person name="Holland L.Z."/>
            <person name="Holland P.W.H."/>
            <person name="Satoh N."/>
            <person name="Rokhsar D.S."/>
        </authorList>
    </citation>
    <scope>NUCLEOTIDE SEQUENCE [LARGE SCALE GENOMIC DNA]</scope>
    <source>
        <strain evidence="1">S238N-H82</strain>
        <tissue evidence="1">Testes</tissue>
    </source>
</reference>
<dbReference type="AlphaFoldDB" id="C3YEG4"/>
<evidence type="ECO:0000313" key="1">
    <source>
        <dbReference type="EMBL" id="EEN61266.1"/>
    </source>
</evidence>
<sequence>MGISDCRRKGKGCKEIHSNFVLVWSGVEQNQRATHGVGFILHPDRAKKLSDTVYISERIIKITIRDKDSTTNYFQVYAPYTEEEKDRFFEQLSDNISLVADEEEIGCHGRLQRKSGKETHGQHTLAPTVTEAQSATIMDTNS</sequence>
<organism>
    <name type="scientific">Branchiostoma floridae</name>
    <name type="common">Florida lancelet</name>
    <name type="synonym">Amphioxus</name>
    <dbReference type="NCBI Taxonomy" id="7739"/>
    <lineage>
        <taxon>Eukaryota</taxon>
        <taxon>Metazoa</taxon>
        <taxon>Chordata</taxon>
        <taxon>Cephalochordata</taxon>
        <taxon>Leptocardii</taxon>
        <taxon>Amphioxiformes</taxon>
        <taxon>Branchiostomatidae</taxon>
        <taxon>Branchiostoma</taxon>
    </lineage>
</organism>